<protein>
    <submittedName>
        <fullName evidence="1">Uncharacterized protein</fullName>
    </submittedName>
</protein>
<proteinExistence type="predicted"/>
<dbReference type="Proteomes" id="UP000757900">
    <property type="component" value="Unassembled WGS sequence"/>
</dbReference>
<dbReference type="EMBL" id="JABZFV010000001">
    <property type="protein sequence ID" value="MBF0934141.1"/>
    <property type="molecule type" value="Genomic_DNA"/>
</dbReference>
<gene>
    <name evidence="1" type="ORF">HXK00_00680</name>
</gene>
<comment type="caution">
    <text evidence="1">The sequence shown here is derived from an EMBL/GenBank/DDBJ whole genome shotgun (WGS) entry which is preliminary data.</text>
</comment>
<accession>A0A929MR38</accession>
<name>A0A929MR38_ABIDE</name>
<organism evidence="1 2">
    <name type="scientific">Abiotrophia defectiva</name>
    <name type="common">Streptococcus defectivus</name>
    <dbReference type="NCBI Taxonomy" id="46125"/>
    <lineage>
        <taxon>Bacteria</taxon>
        <taxon>Bacillati</taxon>
        <taxon>Bacillota</taxon>
        <taxon>Bacilli</taxon>
        <taxon>Lactobacillales</taxon>
        <taxon>Aerococcaceae</taxon>
        <taxon>Abiotrophia</taxon>
    </lineage>
</organism>
<evidence type="ECO:0000313" key="2">
    <source>
        <dbReference type="Proteomes" id="UP000757900"/>
    </source>
</evidence>
<evidence type="ECO:0000313" key="1">
    <source>
        <dbReference type="EMBL" id="MBF0934141.1"/>
    </source>
</evidence>
<reference evidence="1" key="1">
    <citation type="submission" date="2020-04" db="EMBL/GenBank/DDBJ databases">
        <title>Deep metagenomics examines the oral microbiome during advanced dental caries in children, revealing novel taxa and co-occurrences with host molecules.</title>
        <authorList>
            <person name="Baker J.L."/>
            <person name="Morton J.T."/>
            <person name="Dinis M."/>
            <person name="Alvarez R."/>
            <person name="Tran N.C."/>
            <person name="Knight R."/>
            <person name="Edlund A."/>
        </authorList>
    </citation>
    <scope>NUCLEOTIDE SEQUENCE</scope>
    <source>
        <strain evidence="1">JCVI_23_bin.16</strain>
    </source>
</reference>
<dbReference type="AlphaFoldDB" id="A0A929MR38"/>
<sequence length="241" mass="27258">MAGLRYVGIQSASDKGSPATLSYVNGRVVPKIDQKEVKEYVDSRLVNKERRSSFYNKTRELVDKRGFDLAKERIAKFNNNVNWKKQGSIVPLNTNSQVDFNSINMVDGNFPRLHTLSGSAMPKKTYSKGNKYKIYEWEIPATHRPNLLIFEGTMQLTKSSSSYASVHILLSEKQGHNDNDTNVSAACWSNNNAPREGFFPIQPVNPQVYTGKVYASVWVNADDVDLGLVWYNMICTEYPAF</sequence>